<dbReference type="InterPro" id="IPR000519">
    <property type="entry name" value="P_trefoil_dom"/>
</dbReference>
<dbReference type="Gene3D" id="2.60.40.1180">
    <property type="entry name" value="Golgi alpha-mannosidase II"/>
    <property type="match status" value="2"/>
</dbReference>
<comment type="subcellular location">
    <subcellularLocation>
        <location evidence="1">Membrane</location>
    </subcellularLocation>
</comment>
<dbReference type="CDD" id="cd00111">
    <property type="entry name" value="Trefoil"/>
    <property type="match status" value="1"/>
</dbReference>
<dbReference type="Pfam" id="PF21365">
    <property type="entry name" value="Glyco_hydro_31_3rd"/>
    <property type="match status" value="1"/>
</dbReference>
<dbReference type="InterPro" id="IPR013780">
    <property type="entry name" value="Glyco_hydro_b"/>
</dbReference>
<dbReference type="InterPro" id="IPR011013">
    <property type="entry name" value="Gal_mutarotase_sf_dom"/>
</dbReference>
<keyword evidence="5" id="KW-1015">Disulfide bond</keyword>
<dbReference type="Gene3D" id="4.10.110.10">
    <property type="entry name" value="Spasmolytic Protein, domain 1"/>
    <property type="match status" value="1"/>
</dbReference>
<dbReference type="CDD" id="cd06602">
    <property type="entry name" value="GH31_MGAM_SI_GAA"/>
    <property type="match status" value="1"/>
</dbReference>
<dbReference type="SUPFAM" id="SSF51011">
    <property type="entry name" value="Glycosyl hydrolase domain"/>
    <property type="match status" value="1"/>
</dbReference>
<keyword evidence="9" id="KW-0732">Signal</keyword>
<dbReference type="InterPro" id="IPR017853">
    <property type="entry name" value="GH"/>
</dbReference>
<comment type="caution">
    <text evidence="7">Lacks conserved residue(s) required for the propagation of feature annotation.</text>
</comment>
<dbReference type="InterPro" id="IPR044913">
    <property type="entry name" value="P_trefoil_dom_sf"/>
</dbReference>
<dbReference type="PANTHER" id="PTHR22762:SF94">
    <property type="entry name" value="P-TYPE DOMAIN-CONTAINING PROTEIN"/>
    <property type="match status" value="1"/>
</dbReference>
<reference evidence="12" key="1">
    <citation type="submission" date="2022-11" db="UniProtKB">
        <authorList>
            <consortium name="WormBaseParasite"/>
        </authorList>
    </citation>
    <scope>IDENTIFICATION</scope>
</reference>
<dbReference type="GO" id="GO:0016020">
    <property type="term" value="C:membrane"/>
    <property type="evidence" value="ECO:0007669"/>
    <property type="project" value="UniProtKB-SubCell"/>
</dbReference>
<keyword evidence="6 8" id="KW-0326">Glycosidase</keyword>
<feature type="chain" id="PRO_5037333173" evidence="9">
    <location>
        <begin position="19"/>
        <end position="951"/>
    </location>
</feature>
<dbReference type="GO" id="GO:0004558">
    <property type="term" value="F:alpha-1,4-glucosidase activity"/>
    <property type="evidence" value="ECO:0007669"/>
    <property type="project" value="TreeGrafter"/>
</dbReference>
<comment type="similarity">
    <text evidence="2 8">Belongs to the glycosyl hydrolase 31 family.</text>
</comment>
<dbReference type="AlphaFoldDB" id="A0A914V9D7"/>
<evidence type="ECO:0000256" key="5">
    <source>
        <dbReference type="ARBA" id="ARBA00023157"/>
    </source>
</evidence>
<dbReference type="InterPro" id="IPR000322">
    <property type="entry name" value="Glyco_hydro_31_TIM"/>
</dbReference>
<sequence length="951" mass="104750">MLRLTCLAVGLLLGAINGQINQFNRIDCYPQPGANQQTCQSRGCIWDSNFDSSHPTVPLCYLPTDTGYTGANGAPGTYILTKKAGSFRNPYGTDSGHVIVSSQLIGKTLNVRFVDQSFTNRYEPPIGIPKNPSTSSSNDVLQFNPVNVGNQNLFSFTVTRASKGPNFWDTSIGGLIFSDKYIQIATLLPSQSIYGFGEAIHPSIKHDFSRYTTWAMFARDEAPDSASALDTKNLYGVHPFYICVESDGKAHGVFILNSNAQEVTTGMAPHLVYRTIGGMLDLYFFPGPTPEEVVNQYLALIGTPMLPAYWSLGFQLCRWGYQSLQDIQAAVGRTQAAGIPLDVVFSDIDYMNHDEDFTTGSAFAGLSQYVDQLHTQGLHVTLIFDPAIEVDYDTFQRGLNTGARFIEWPASYPVPSTNSLYPMTANTKIMLGAVWPDRHTAFPDFLDENITQGEMSSATDKWWAGEFTLYHSKIKFDGIWIDMNEPSNFGTNQASTGHEGIAPLACPLTGSNNALDSPPFQTQAVYLFGNGNYLSTKTLCMLGKTGGGKYNFYDTKSLYGWSEARATKKALGQATGKRGVVISRSTFPSAGRYTGHWLGDNTARWEDLRTSVIGAMEFNFFGIPYVGSDICGFIGSPTEELCLRWQQMGAFHPFSRNHNIAGTPPQDPAMWPSVAAAAKKALLFRYHYLPYLYSLHYDATLYGHTVLRPLFFEFPSDRATLTLDKQFLWGSAFLITPVLTQGANSVDGYFPSGVNNDEVWYSIYDFNYAQATPPGPNQLPAPVTSMIPVHVRGGYILPRQAPATTTTAAKTNPFELLVAIKGVRGAGKAQGQLYWDDGETLPSAVDGTYNYYKWNFAYSETPMGAQLTLQRVNTVNGMSVPTLDIIELFGYKFSPSFQSFALDGNPLTLDMSSSFYNASVNQAYIKATNLIDLTKLNSATPSVLSWRHTLM</sequence>
<dbReference type="Proteomes" id="UP000887566">
    <property type="component" value="Unplaced"/>
</dbReference>
<evidence type="ECO:0000256" key="7">
    <source>
        <dbReference type="PROSITE-ProRule" id="PRU00779"/>
    </source>
</evidence>
<organism evidence="11 12">
    <name type="scientific">Plectus sambesii</name>
    <dbReference type="NCBI Taxonomy" id="2011161"/>
    <lineage>
        <taxon>Eukaryota</taxon>
        <taxon>Metazoa</taxon>
        <taxon>Ecdysozoa</taxon>
        <taxon>Nematoda</taxon>
        <taxon>Chromadorea</taxon>
        <taxon>Plectida</taxon>
        <taxon>Plectina</taxon>
        <taxon>Plectoidea</taxon>
        <taxon>Plectidae</taxon>
        <taxon>Plectus</taxon>
    </lineage>
</organism>
<dbReference type="SUPFAM" id="SSF74650">
    <property type="entry name" value="Galactose mutarotase-like"/>
    <property type="match status" value="1"/>
</dbReference>
<protein>
    <submittedName>
        <fullName evidence="12">P-type domain-containing protein</fullName>
    </submittedName>
</protein>
<keyword evidence="4" id="KW-0472">Membrane</keyword>
<dbReference type="WBParaSite" id="PSAMB.scaffold1688size28724.g14349.t1">
    <property type="protein sequence ID" value="PSAMB.scaffold1688size28724.g14349.t1"/>
    <property type="gene ID" value="PSAMB.scaffold1688size28724.g14349"/>
</dbReference>
<feature type="signal peptide" evidence="9">
    <location>
        <begin position="1"/>
        <end position="18"/>
    </location>
</feature>
<proteinExistence type="inferred from homology"/>
<evidence type="ECO:0000256" key="3">
    <source>
        <dbReference type="ARBA" id="ARBA00022801"/>
    </source>
</evidence>
<evidence type="ECO:0000313" key="12">
    <source>
        <dbReference type="WBParaSite" id="PSAMB.scaffold1688size28724.g14349.t1"/>
    </source>
</evidence>
<evidence type="ECO:0000256" key="6">
    <source>
        <dbReference type="ARBA" id="ARBA00023295"/>
    </source>
</evidence>
<dbReference type="GO" id="GO:0030246">
    <property type="term" value="F:carbohydrate binding"/>
    <property type="evidence" value="ECO:0007669"/>
    <property type="project" value="InterPro"/>
</dbReference>
<dbReference type="PANTHER" id="PTHR22762">
    <property type="entry name" value="ALPHA-GLUCOSIDASE"/>
    <property type="match status" value="1"/>
</dbReference>
<dbReference type="Gene3D" id="2.60.40.1760">
    <property type="entry name" value="glycosyl hydrolase (family 31)"/>
    <property type="match status" value="1"/>
</dbReference>
<dbReference type="Pfam" id="PF01055">
    <property type="entry name" value="Glyco_hydro_31_2nd"/>
    <property type="match status" value="1"/>
</dbReference>
<dbReference type="InterPro" id="IPR048395">
    <property type="entry name" value="Glyco_hydro_31_C"/>
</dbReference>
<name>A0A914V9D7_9BILA</name>
<dbReference type="PROSITE" id="PS51448">
    <property type="entry name" value="P_TREFOIL_2"/>
    <property type="match status" value="1"/>
</dbReference>
<evidence type="ECO:0000256" key="2">
    <source>
        <dbReference type="ARBA" id="ARBA00007806"/>
    </source>
</evidence>
<keyword evidence="11" id="KW-1185">Reference proteome</keyword>
<dbReference type="SUPFAM" id="SSF57492">
    <property type="entry name" value="Trefoil"/>
    <property type="match status" value="1"/>
</dbReference>
<evidence type="ECO:0000313" key="11">
    <source>
        <dbReference type="Proteomes" id="UP000887566"/>
    </source>
</evidence>
<dbReference type="Pfam" id="PF00088">
    <property type="entry name" value="Trefoil"/>
    <property type="match status" value="1"/>
</dbReference>
<dbReference type="GO" id="GO:0005975">
    <property type="term" value="P:carbohydrate metabolic process"/>
    <property type="evidence" value="ECO:0007669"/>
    <property type="project" value="InterPro"/>
</dbReference>
<evidence type="ECO:0000256" key="8">
    <source>
        <dbReference type="RuleBase" id="RU361185"/>
    </source>
</evidence>
<evidence type="ECO:0000256" key="1">
    <source>
        <dbReference type="ARBA" id="ARBA00004370"/>
    </source>
</evidence>
<dbReference type="FunFam" id="2.60.40.1180:FF:000023">
    <property type="entry name" value="neutral alpha-glucosidase AB isoform X2"/>
    <property type="match status" value="1"/>
</dbReference>
<dbReference type="CDD" id="cd14752">
    <property type="entry name" value="GH31_N"/>
    <property type="match status" value="1"/>
</dbReference>
<dbReference type="SMART" id="SM00018">
    <property type="entry name" value="PD"/>
    <property type="match status" value="1"/>
</dbReference>
<evidence type="ECO:0000259" key="10">
    <source>
        <dbReference type="PROSITE" id="PS51448"/>
    </source>
</evidence>
<dbReference type="SUPFAM" id="SSF51445">
    <property type="entry name" value="(Trans)glycosidases"/>
    <property type="match status" value="1"/>
</dbReference>
<evidence type="ECO:0000256" key="9">
    <source>
        <dbReference type="SAM" id="SignalP"/>
    </source>
</evidence>
<dbReference type="InterPro" id="IPR030458">
    <property type="entry name" value="Glyco_hydro_31_AS"/>
</dbReference>
<keyword evidence="3 8" id="KW-0378">Hydrolase</keyword>
<accession>A0A914V9D7</accession>
<dbReference type="Gene3D" id="3.20.20.80">
    <property type="entry name" value="Glycosidases"/>
    <property type="match status" value="1"/>
</dbReference>
<feature type="domain" description="P-type" evidence="10">
    <location>
        <begin position="14"/>
        <end position="64"/>
    </location>
</feature>
<evidence type="ECO:0000256" key="4">
    <source>
        <dbReference type="ARBA" id="ARBA00023136"/>
    </source>
</evidence>
<dbReference type="PROSITE" id="PS00129">
    <property type="entry name" value="GLYCOSYL_HYDROL_F31_1"/>
    <property type="match status" value="1"/>
</dbReference>